<comment type="caution">
    <text evidence="3">The sequence shown here is derived from an EMBL/GenBank/DDBJ whole genome shotgun (WGS) entry which is preliminary data.</text>
</comment>
<dbReference type="RefSeq" id="WP_184920188.1">
    <property type="nucleotide sequence ID" value="NZ_JACHMO010000001.1"/>
</dbReference>
<proteinExistence type="predicted"/>
<evidence type="ECO:0000256" key="2">
    <source>
        <dbReference type="SAM" id="Phobius"/>
    </source>
</evidence>
<accession>A0A7W9M0P3</accession>
<keyword evidence="2" id="KW-1133">Transmembrane helix</keyword>
<evidence type="ECO:0000313" key="3">
    <source>
        <dbReference type="EMBL" id="MBB5803066.1"/>
    </source>
</evidence>
<organism evidence="3 4">
    <name type="scientific">Saccharothrix ecbatanensis</name>
    <dbReference type="NCBI Taxonomy" id="1105145"/>
    <lineage>
        <taxon>Bacteria</taxon>
        <taxon>Bacillati</taxon>
        <taxon>Actinomycetota</taxon>
        <taxon>Actinomycetes</taxon>
        <taxon>Pseudonocardiales</taxon>
        <taxon>Pseudonocardiaceae</taxon>
        <taxon>Saccharothrix</taxon>
    </lineage>
</organism>
<keyword evidence="4" id="KW-1185">Reference proteome</keyword>
<keyword evidence="2" id="KW-0812">Transmembrane</keyword>
<name>A0A7W9M0P3_9PSEU</name>
<gene>
    <name evidence="3" type="ORF">F4560_002834</name>
</gene>
<keyword evidence="2" id="KW-0472">Membrane</keyword>
<protein>
    <submittedName>
        <fullName evidence="3">ABC-type glycerol-3-phosphate transport system substrate-binding protein</fullName>
    </submittedName>
</protein>
<sequence>MTPSGVLHASLITAATSTDRRGAAPHDPTTTWWRAGYDHDTKEFLMKRAATFLAAAAALALSAVFSAGTASATTSAATSAANEPTTVDTPEDDHEWERYRDYPNYLLCESTGATGVVLGRWDDWWCDDDDVLWVKR</sequence>
<feature type="transmembrane region" description="Helical" evidence="2">
    <location>
        <begin position="49"/>
        <end position="68"/>
    </location>
</feature>
<dbReference type="EMBL" id="JACHMO010000001">
    <property type="protein sequence ID" value="MBB5803066.1"/>
    <property type="molecule type" value="Genomic_DNA"/>
</dbReference>
<feature type="region of interest" description="Disordered" evidence="1">
    <location>
        <begin position="73"/>
        <end position="93"/>
    </location>
</feature>
<reference evidence="3 4" key="1">
    <citation type="submission" date="2020-08" db="EMBL/GenBank/DDBJ databases">
        <title>Sequencing the genomes of 1000 actinobacteria strains.</title>
        <authorList>
            <person name="Klenk H.-P."/>
        </authorList>
    </citation>
    <scope>NUCLEOTIDE SEQUENCE [LARGE SCALE GENOMIC DNA]</scope>
    <source>
        <strain evidence="3 4">DSM 45486</strain>
    </source>
</reference>
<evidence type="ECO:0000256" key="1">
    <source>
        <dbReference type="SAM" id="MobiDB-lite"/>
    </source>
</evidence>
<dbReference type="Proteomes" id="UP000552097">
    <property type="component" value="Unassembled WGS sequence"/>
</dbReference>
<evidence type="ECO:0000313" key="4">
    <source>
        <dbReference type="Proteomes" id="UP000552097"/>
    </source>
</evidence>
<dbReference type="AlphaFoldDB" id="A0A7W9M0P3"/>